<dbReference type="Pfam" id="PF13411">
    <property type="entry name" value="MerR_1"/>
    <property type="match status" value="1"/>
</dbReference>
<comment type="caution">
    <text evidence="3">The sequence shown here is derived from an EMBL/GenBank/DDBJ whole genome shotgun (WGS) entry which is preliminary data.</text>
</comment>
<feature type="domain" description="HTH merR-type" evidence="2">
    <location>
        <begin position="1"/>
        <end position="69"/>
    </location>
</feature>
<protein>
    <recommendedName>
        <fullName evidence="2">HTH merR-type domain-containing protein</fullName>
    </recommendedName>
</protein>
<accession>A0ABP4US02</accession>
<organism evidence="3 4">
    <name type="scientific">Kribbella yunnanensis</name>
    <dbReference type="NCBI Taxonomy" id="190194"/>
    <lineage>
        <taxon>Bacteria</taxon>
        <taxon>Bacillati</taxon>
        <taxon>Actinomycetota</taxon>
        <taxon>Actinomycetes</taxon>
        <taxon>Propionibacteriales</taxon>
        <taxon>Kribbellaceae</taxon>
        <taxon>Kribbella</taxon>
    </lineage>
</organism>
<keyword evidence="1" id="KW-0238">DNA-binding</keyword>
<dbReference type="RefSeq" id="WP_344161531.1">
    <property type="nucleotide sequence ID" value="NZ_BAAANF010000022.1"/>
</dbReference>
<dbReference type="Proteomes" id="UP001500280">
    <property type="component" value="Unassembled WGS sequence"/>
</dbReference>
<dbReference type="PROSITE" id="PS50937">
    <property type="entry name" value="HTH_MERR_2"/>
    <property type="match status" value="1"/>
</dbReference>
<gene>
    <name evidence="3" type="ORF">GCM10009745_68540</name>
</gene>
<reference evidence="4" key="1">
    <citation type="journal article" date="2019" name="Int. J. Syst. Evol. Microbiol.">
        <title>The Global Catalogue of Microorganisms (GCM) 10K type strain sequencing project: providing services to taxonomists for standard genome sequencing and annotation.</title>
        <authorList>
            <consortium name="The Broad Institute Genomics Platform"/>
            <consortium name="The Broad Institute Genome Sequencing Center for Infectious Disease"/>
            <person name="Wu L."/>
            <person name="Ma J."/>
        </authorList>
    </citation>
    <scope>NUCLEOTIDE SEQUENCE [LARGE SCALE GENOMIC DNA]</scope>
    <source>
        <strain evidence="4">JCM 14307</strain>
    </source>
</reference>
<dbReference type="PANTHER" id="PTHR30204">
    <property type="entry name" value="REDOX-CYCLING DRUG-SENSING TRANSCRIPTIONAL ACTIVATOR SOXR"/>
    <property type="match status" value="1"/>
</dbReference>
<keyword evidence="4" id="KW-1185">Reference proteome</keyword>
<dbReference type="Gene3D" id="1.10.1660.10">
    <property type="match status" value="1"/>
</dbReference>
<dbReference type="InterPro" id="IPR000551">
    <property type="entry name" value="MerR-type_HTH_dom"/>
</dbReference>
<evidence type="ECO:0000313" key="3">
    <source>
        <dbReference type="EMBL" id="GAA1710811.1"/>
    </source>
</evidence>
<dbReference type="InterPro" id="IPR009061">
    <property type="entry name" value="DNA-bd_dom_put_sf"/>
</dbReference>
<dbReference type="PRINTS" id="PR00040">
    <property type="entry name" value="HTHMERR"/>
</dbReference>
<proteinExistence type="predicted"/>
<dbReference type="EMBL" id="BAAANF010000022">
    <property type="protein sequence ID" value="GAA1710811.1"/>
    <property type="molecule type" value="Genomic_DNA"/>
</dbReference>
<evidence type="ECO:0000259" key="2">
    <source>
        <dbReference type="PROSITE" id="PS50937"/>
    </source>
</evidence>
<dbReference type="SUPFAM" id="SSF46955">
    <property type="entry name" value="Putative DNA-binding domain"/>
    <property type="match status" value="1"/>
</dbReference>
<dbReference type="SMART" id="SM00422">
    <property type="entry name" value="HTH_MERR"/>
    <property type="match status" value="1"/>
</dbReference>
<evidence type="ECO:0000313" key="4">
    <source>
        <dbReference type="Proteomes" id="UP001500280"/>
    </source>
</evidence>
<dbReference type="InterPro" id="IPR047057">
    <property type="entry name" value="MerR_fam"/>
</dbReference>
<dbReference type="PANTHER" id="PTHR30204:SF93">
    <property type="entry name" value="HTH MERR-TYPE DOMAIN-CONTAINING PROTEIN"/>
    <property type="match status" value="1"/>
</dbReference>
<evidence type="ECO:0000256" key="1">
    <source>
        <dbReference type="ARBA" id="ARBA00023125"/>
    </source>
</evidence>
<name>A0ABP4US02_9ACTN</name>
<sequence>MLRIGELSEATGVSVRLLRYYEQQQLLTADRTTSGHRRYTPDSADSVRRIRLLLDAGLPTSTIRKVIPCFEGSSLNACVATYLDDHLVELTDRLRTLQTKREALTDLLATLTPAL</sequence>
<dbReference type="PROSITE" id="PS00552">
    <property type="entry name" value="HTH_MERR_1"/>
    <property type="match status" value="1"/>
</dbReference>